<dbReference type="Pfam" id="PF00005">
    <property type="entry name" value="ABC_tran"/>
    <property type="match status" value="2"/>
</dbReference>
<evidence type="ECO:0000256" key="1">
    <source>
        <dbReference type="ARBA" id="ARBA00022741"/>
    </source>
</evidence>
<feature type="coiled-coil region" evidence="3">
    <location>
        <begin position="539"/>
        <end position="597"/>
    </location>
</feature>
<feature type="domain" description="ABC transporter" evidence="5">
    <location>
        <begin position="292"/>
        <end position="511"/>
    </location>
</feature>
<evidence type="ECO:0000256" key="3">
    <source>
        <dbReference type="SAM" id="Coils"/>
    </source>
</evidence>
<dbReference type="PANTHER" id="PTHR42855:SF1">
    <property type="entry name" value="ABC TRANSPORTER DOMAIN-CONTAINING PROTEIN"/>
    <property type="match status" value="1"/>
</dbReference>
<proteinExistence type="predicted"/>
<dbReference type="PROSITE" id="PS50893">
    <property type="entry name" value="ABC_TRANSPORTER_2"/>
    <property type="match status" value="2"/>
</dbReference>
<accession>A0ABW3YG15</accession>
<keyword evidence="3" id="KW-0175">Coiled coil</keyword>
<dbReference type="Pfam" id="PF16326">
    <property type="entry name" value="ABC_tran_CTD"/>
    <property type="match status" value="1"/>
</dbReference>
<protein>
    <submittedName>
        <fullName evidence="6">ABC-F family ATP-binding cassette domain-containing protein</fullName>
    </submittedName>
</protein>
<dbReference type="Gene3D" id="1.10.287.380">
    <property type="entry name" value="Valyl-tRNA synthetase, C-terminal domain"/>
    <property type="match status" value="1"/>
</dbReference>
<evidence type="ECO:0000259" key="5">
    <source>
        <dbReference type="PROSITE" id="PS50893"/>
    </source>
</evidence>
<feature type="domain" description="ABC transporter" evidence="5">
    <location>
        <begin position="5"/>
        <end position="235"/>
    </location>
</feature>
<keyword evidence="7" id="KW-1185">Reference proteome</keyword>
<dbReference type="PROSITE" id="PS00211">
    <property type="entry name" value="ABC_TRANSPORTER_1"/>
    <property type="match status" value="2"/>
</dbReference>
<dbReference type="InterPro" id="IPR003593">
    <property type="entry name" value="AAA+_ATPase"/>
</dbReference>
<dbReference type="InterPro" id="IPR027417">
    <property type="entry name" value="P-loop_NTPase"/>
</dbReference>
<evidence type="ECO:0000313" key="6">
    <source>
        <dbReference type="EMBL" id="MFD1323065.1"/>
    </source>
</evidence>
<gene>
    <name evidence="6" type="ORF">ACFQ4H_18395</name>
</gene>
<comment type="caution">
    <text evidence="6">The sequence shown here is derived from an EMBL/GenBank/DDBJ whole genome shotgun (WGS) entry which is preliminary data.</text>
</comment>
<sequence length="608" mass="66354">MANIVNLDRVSKGYGAVGQLLTDVSLGLDDADRIGVVGLNGAGKSTLLRLLTRAEEPDNGRVTHRRDLRVAALPQTLDLDPEATVRDVVLGTAWLDEGFGAEHEWAGDAGVRSILDGLGMPYLGLDQPVGPMSGGERRRVALAALLVRAADLLILDEPTNHLDVAGVDWLARHLVGRRGALVVVTHDRWFLDAVCTTTWEVADQAVRAYEGGFAAWTLARAERERVAAATEARRQNLLRKEIAWLRRGPPARTSKPRFRIEAANALIADVPPPRDTVSLQRLATARLGKQVYDLENVTLNAGPKVILKDLTWQVGPGDRVAILGANGAGKTTLLRMLAGVTEPDQGRLTTGSTVRPAFLSQELAELPRELRVLEAVEEVARRIVLGDREMAAAQFAETFGFDDRRLWTPVSDLSGGERRRLQLLRLLAAEPNVLLFDEPTNDLDTDTLAALEDLLDSWPGTVIVASHDRYLIERVTDVVYGMFGDGRLVHLPGGIDEYLARAATTPQGPRDQGPAPRVDGGSQTGSPEHADHGLSGGELRAARKELTRLERQIGKLEQREAELHDQLATHATDYVKVAELDGQLRAVRAEREQVEETWLALAERVPTA</sequence>
<dbReference type="RefSeq" id="WP_377572218.1">
    <property type="nucleotide sequence ID" value="NZ_JBHTMP010000027.1"/>
</dbReference>
<keyword evidence="2 6" id="KW-0067">ATP-binding</keyword>
<dbReference type="GO" id="GO:0005524">
    <property type="term" value="F:ATP binding"/>
    <property type="evidence" value="ECO:0007669"/>
    <property type="project" value="UniProtKB-KW"/>
</dbReference>
<dbReference type="SUPFAM" id="SSF52540">
    <property type="entry name" value="P-loop containing nucleoside triphosphate hydrolases"/>
    <property type="match status" value="2"/>
</dbReference>
<dbReference type="PANTHER" id="PTHR42855">
    <property type="entry name" value="ABC TRANSPORTER ATP-BINDING SUBUNIT"/>
    <property type="match status" value="1"/>
</dbReference>
<dbReference type="InterPro" id="IPR017871">
    <property type="entry name" value="ABC_transporter-like_CS"/>
</dbReference>
<evidence type="ECO:0000313" key="7">
    <source>
        <dbReference type="Proteomes" id="UP001597260"/>
    </source>
</evidence>
<evidence type="ECO:0000256" key="2">
    <source>
        <dbReference type="ARBA" id="ARBA00022840"/>
    </source>
</evidence>
<dbReference type="InterPro" id="IPR032524">
    <property type="entry name" value="ABC_tran_C"/>
</dbReference>
<dbReference type="Proteomes" id="UP001597260">
    <property type="component" value="Unassembled WGS sequence"/>
</dbReference>
<reference evidence="7" key="1">
    <citation type="journal article" date="2019" name="Int. J. Syst. Evol. Microbiol.">
        <title>The Global Catalogue of Microorganisms (GCM) 10K type strain sequencing project: providing services to taxonomists for standard genome sequencing and annotation.</title>
        <authorList>
            <consortium name="The Broad Institute Genomics Platform"/>
            <consortium name="The Broad Institute Genome Sequencing Center for Infectious Disease"/>
            <person name="Wu L."/>
            <person name="Ma J."/>
        </authorList>
    </citation>
    <scope>NUCLEOTIDE SEQUENCE [LARGE SCALE GENOMIC DNA]</scope>
    <source>
        <strain evidence="7">JCM 31037</strain>
    </source>
</reference>
<evidence type="ECO:0000256" key="4">
    <source>
        <dbReference type="SAM" id="MobiDB-lite"/>
    </source>
</evidence>
<dbReference type="EMBL" id="JBHTMP010000027">
    <property type="protein sequence ID" value="MFD1323065.1"/>
    <property type="molecule type" value="Genomic_DNA"/>
</dbReference>
<dbReference type="InterPro" id="IPR037118">
    <property type="entry name" value="Val-tRNA_synth_C_sf"/>
</dbReference>
<name>A0ABW3YG15_9ACTN</name>
<dbReference type="InterPro" id="IPR003439">
    <property type="entry name" value="ABC_transporter-like_ATP-bd"/>
</dbReference>
<dbReference type="CDD" id="cd03221">
    <property type="entry name" value="ABCF_EF-3"/>
    <property type="match status" value="2"/>
</dbReference>
<organism evidence="6 7">
    <name type="scientific">Micromonospora sonneratiae</name>
    <dbReference type="NCBI Taxonomy" id="1184706"/>
    <lineage>
        <taxon>Bacteria</taxon>
        <taxon>Bacillati</taxon>
        <taxon>Actinomycetota</taxon>
        <taxon>Actinomycetes</taxon>
        <taxon>Micromonosporales</taxon>
        <taxon>Micromonosporaceae</taxon>
        <taxon>Micromonospora</taxon>
    </lineage>
</organism>
<dbReference type="Gene3D" id="3.40.50.300">
    <property type="entry name" value="P-loop containing nucleotide triphosphate hydrolases"/>
    <property type="match status" value="2"/>
</dbReference>
<dbReference type="InterPro" id="IPR051309">
    <property type="entry name" value="ABCF_ATPase"/>
</dbReference>
<keyword evidence="1" id="KW-0547">Nucleotide-binding</keyword>
<feature type="region of interest" description="Disordered" evidence="4">
    <location>
        <begin position="504"/>
        <end position="537"/>
    </location>
</feature>
<dbReference type="SMART" id="SM00382">
    <property type="entry name" value="AAA"/>
    <property type="match status" value="2"/>
</dbReference>